<name>A0ABV9M027_9ALTE</name>
<feature type="site" description="Transition state stabilizer" evidence="7">
    <location>
        <position position="126"/>
    </location>
</feature>
<dbReference type="Gene3D" id="3.30.1360.40">
    <property type="match status" value="1"/>
</dbReference>
<proteinExistence type="inferred from homology"/>
<evidence type="ECO:0000256" key="4">
    <source>
        <dbReference type="ARBA" id="ARBA00023125"/>
    </source>
</evidence>
<comment type="function">
    <text evidence="7">Topoisomerase IV is essential for chromosome segregation. It relaxes supercoiled DNA. Performs the decatenation events required during the replication of a circular DNA molecule.</text>
</comment>
<dbReference type="SMART" id="SM00434">
    <property type="entry name" value="TOP4c"/>
    <property type="match status" value="1"/>
</dbReference>
<dbReference type="Proteomes" id="UP001595897">
    <property type="component" value="Unassembled WGS sequence"/>
</dbReference>
<keyword evidence="6 7" id="KW-0413">Isomerase</keyword>
<dbReference type="InterPro" id="IPR006691">
    <property type="entry name" value="GyrA/parC_rep"/>
</dbReference>
<dbReference type="NCBIfam" id="TIGR01062">
    <property type="entry name" value="parC_Gneg"/>
    <property type="match status" value="1"/>
</dbReference>
<evidence type="ECO:0000256" key="5">
    <source>
        <dbReference type="ARBA" id="ARBA00023136"/>
    </source>
</evidence>
<evidence type="ECO:0000256" key="1">
    <source>
        <dbReference type="ARBA" id="ARBA00000185"/>
    </source>
</evidence>
<evidence type="ECO:0000259" key="10">
    <source>
        <dbReference type="PROSITE" id="PS52040"/>
    </source>
</evidence>
<comment type="catalytic activity">
    <reaction evidence="1 7 8">
        <text>ATP-dependent breakage, passage and rejoining of double-stranded DNA.</text>
        <dbReference type="EC" id="5.6.2.2"/>
    </reaction>
</comment>
<comment type="subunit">
    <text evidence="7">Heterotetramer composed of ParC and ParE.</text>
</comment>
<dbReference type="EMBL" id="JBHSGU010000005">
    <property type="protein sequence ID" value="MFC4700973.1"/>
    <property type="molecule type" value="Genomic_DNA"/>
</dbReference>
<dbReference type="InterPro" id="IPR050220">
    <property type="entry name" value="Type_II_DNA_Topoisomerases"/>
</dbReference>
<sequence>MNNDIIINSDGIEQLSLGRFTEDAYLNYSMYVIMDRALPHIGDGLKPVQRRIIYAMSDLGLSNNAKYKKSARTVGDVLGKFHPHGDSACYEAMVLMAQPFSYRYPLVDGQGNWGAPDDPKSFAAMRYTEARLSKFSEVLLTELGQGTTDWSPNFDGTLQEPKVLPARLPHILLNGVTGIAVGMATDIPPHNARELAHACAELLDNNKAELSDLLAHVQGPDYPTDAEIITPRTDIQKIYETGRGSIKMRAVYHEDNGEVVITALPHQASGAKILEQIAGQMQAKKLPFVSDLRDESDHENPTRLVVTPRSNRVDIEQVMQHLFATTDLEKSYRVNINMIGLDGRPQVKDLKTILSEWLTFRKETVTRRLQYRLDKVLARLHILEGLLIAFLNIDEVIAIIRNEDKPKPVLMERFGISDTQAEAILELKLRHLAKLEEVKITGEQEELSKERDSLELLLGSDRRLKTLMKKEILEAAEIYGDDRRSPIIQRSEAKALTEKELVPSEAVTVVLSEKGWARCAKGHDIDGASLSYKSGDTYLHSAKGRSNQPAVFLDSSGRTFSCDAHALPSARSQGEPLTGRFSIVGGERAEYVIMANEKQAYLVGSDAGYGFVGHFEDMLTKNKAGKAFVSLPVGAKILCPQRLINLETDWCLCISNQGRMLLFPLKDLPVLGKGKGNKLMNIPSAKAKTREEYLTHLAVVPEGASVKVVAGKRIMTLSQADLQHYHGERGRRGNKLPRGLQRVDEVEVVSKAPEPASVDNAADVSASLPQEVIKNSDSENVAQDASKSGPKFDVDSDIADKNAGNDDN</sequence>
<protein>
    <recommendedName>
        <fullName evidence="7">DNA topoisomerase 4 subunit A</fullName>
        <ecNumber evidence="7">5.6.2.2</ecNumber>
    </recommendedName>
    <alternativeName>
        <fullName evidence="7">Topoisomerase IV subunit A</fullName>
    </alternativeName>
</protein>
<comment type="similarity">
    <text evidence="7">Belongs to the type II topoisomerase GyrA/ParC subunit family. ParC type 1 subfamily.</text>
</comment>
<comment type="caution">
    <text evidence="11">The sequence shown here is derived from an EMBL/GenBank/DDBJ whole genome shotgun (WGS) entry which is preliminary data.</text>
</comment>
<dbReference type="CDD" id="cd00187">
    <property type="entry name" value="TOP4c"/>
    <property type="match status" value="1"/>
</dbReference>
<feature type="compositionally biased region" description="Basic and acidic residues" evidence="9">
    <location>
        <begin position="790"/>
        <end position="808"/>
    </location>
</feature>
<dbReference type="SUPFAM" id="SSF101904">
    <property type="entry name" value="GyrA/ParC C-terminal domain-like"/>
    <property type="match status" value="1"/>
</dbReference>
<reference evidence="12" key="1">
    <citation type="journal article" date="2019" name="Int. J. Syst. Evol. Microbiol.">
        <title>The Global Catalogue of Microorganisms (GCM) 10K type strain sequencing project: providing services to taxonomists for standard genome sequencing and annotation.</title>
        <authorList>
            <consortium name="The Broad Institute Genomics Platform"/>
            <consortium name="The Broad Institute Genome Sequencing Center for Infectious Disease"/>
            <person name="Wu L."/>
            <person name="Ma J."/>
        </authorList>
    </citation>
    <scope>NUCLEOTIDE SEQUENCE [LARGE SCALE GENOMIC DNA]</scope>
    <source>
        <strain evidence="12">KACC 12507</strain>
    </source>
</reference>
<feature type="site" description="Interaction with DNA" evidence="7">
    <location>
        <position position="46"/>
    </location>
</feature>
<dbReference type="Pfam" id="PF03989">
    <property type="entry name" value="DNA_gyraseA_C"/>
    <property type="match status" value="1"/>
</dbReference>
<dbReference type="InterPro" id="IPR005742">
    <property type="entry name" value="TopoIV_A_Gneg"/>
</dbReference>
<organism evidence="11 12">
    <name type="scientific">Glaciecola siphonariae</name>
    <dbReference type="NCBI Taxonomy" id="521012"/>
    <lineage>
        <taxon>Bacteria</taxon>
        <taxon>Pseudomonadati</taxon>
        <taxon>Pseudomonadota</taxon>
        <taxon>Gammaproteobacteria</taxon>
        <taxon>Alteromonadales</taxon>
        <taxon>Alteromonadaceae</taxon>
        <taxon>Glaciecola</taxon>
    </lineage>
</organism>
<evidence type="ECO:0000313" key="12">
    <source>
        <dbReference type="Proteomes" id="UP001595897"/>
    </source>
</evidence>
<keyword evidence="2 7" id="KW-1003">Cell membrane</keyword>
<dbReference type="EC" id="5.6.2.2" evidence="7"/>
<dbReference type="RefSeq" id="WP_382409001.1">
    <property type="nucleotide sequence ID" value="NZ_JBHSGU010000005.1"/>
</dbReference>
<dbReference type="Gene3D" id="2.120.10.90">
    <property type="entry name" value="DNA gyrase/topoisomerase IV, subunit A, C-terminal"/>
    <property type="match status" value="1"/>
</dbReference>
<dbReference type="PANTHER" id="PTHR43493">
    <property type="entry name" value="DNA GYRASE/TOPOISOMERASE SUBUNIT A"/>
    <property type="match status" value="1"/>
</dbReference>
<dbReference type="InterPro" id="IPR013760">
    <property type="entry name" value="Topo_IIA-like_dom_sf"/>
</dbReference>
<evidence type="ECO:0000256" key="7">
    <source>
        <dbReference type="HAMAP-Rule" id="MF_00936"/>
    </source>
</evidence>
<feature type="compositionally biased region" description="Low complexity" evidence="9">
    <location>
        <begin position="756"/>
        <end position="767"/>
    </location>
</feature>
<dbReference type="Pfam" id="PF00521">
    <property type="entry name" value="DNA_topoisoIV"/>
    <property type="match status" value="1"/>
</dbReference>
<keyword evidence="3 7" id="KW-0799">Topoisomerase</keyword>
<evidence type="ECO:0000256" key="2">
    <source>
        <dbReference type="ARBA" id="ARBA00022475"/>
    </source>
</evidence>
<dbReference type="NCBIfam" id="NF004044">
    <property type="entry name" value="PRK05561.1"/>
    <property type="match status" value="1"/>
</dbReference>
<keyword evidence="4 7" id="KW-0238">DNA-binding</keyword>
<dbReference type="InterPro" id="IPR035516">
    <property type="entry name" value="Gyrase/topoIV_suA_C"/>
</dbReference>
<dbReference type="GO" id="GO:0003918">
    <property type="term" value="F:DNA topoisomerase type II (double strand cut, ATP-hydrolyzing) activity"/>
    <property type="evidence" value="ECO:0007669"/>
    <property type="project" value="UniProtKB-EC"/>
</dbReference>
<dbReference type="PROSITE" id="PS52040">
    <property type="entry name" value="TOPO_IIA"/>
    <property type="match status" value="1"/>
</dbReference>
<feature type="compositionally biased region" description="Polar residues" evidence="9">
    <location>
        <begin position="773"/>
        <end position="786"/>
    </location>
</feature>
<evidence type="ECO:0000313" key="11">
    <source>
        <dbReference type="EMBL" id="MFC4700973.1"/>
    </source>
</evidence>
<feature type="site" description="Interaction with DNA" evidence="7">
    <location>
        <position position="82"/>
    </location>
</feature>
<keyword evidence="12" id="KW-1185">Reference proteome</keyword>
<dbReference type="PANTHER" id="PTHR43493:SF1">
    <property type="entry name" value="DNA TOPOISOMERASE 4 SUBUNIT A"/>
    <property type="match status" value="1"/>
</dbReference>
<comment type="subcellular location">
    <subcellularLocation>
        <location evidence="7">Cell membrane</location>
        <topology evidence="7">Peripheral membrane protein</topology>
    </subcellularLocation>
</comment>
<gene>
    <name evidence="7 11" type="primary">parC</name>
    <name evidence="11" type="ORF">ACFO4O_12440</name>
</gene>
<evidence type="ECO:0000256" key="8">
    <source>
        <dbReference type="PROSITE-ProRule" id="PRU01384"/>
    </source>
</evidence>
<dbReference type="InterPro" id="IPR002205">
    <property type="entry name" value="Topo_IIA_dom_A"/>
</dbReference>
<dbReference type="InterPro" id="IPR013758">
    <property type="entry name" value="Topo_IIA_A/C_ab"/>
</dbReference>
<evidence type="ECO:0000256" key="9">
    <source>
        <dbReference type="SAM" id="MobiDB-lite"/>
    </source>
</evidence>
<dbReference type="InterPro" id="IPR013757">
    <property type="entry name" value="Topo_IIA_A_a_sf"/>
</dbReference>
<dbReference type="HAMAP" id="MF_00936">
    <property type="entry name" value="ParC_type1"/>
    <property type="match status" value="1"/>
</dbReference>
<feature type="domain" description="Topo IIA-type catalytic" evidence="10">
    <location>
        <begin position="38"/>
        <end position="501"/>
    </location>
</feature>
<dbReference type="Gene3D" id="1.10.268.10">
    <property type="entry name" value="Topoisomerase, domain 3"/>
    <property type="match status" value="1"/>
</dbReference>
<evidence type="ECO:0000256" key="3">
    <source>
        <dbReference type="ARBA" id="ARBA00023029"/>
    </source>
</evidence>
<evidence type="ECO:0000256" key="6">
    <source>
        <dbReference type="ARBA" id="ARBA00023235"/>
    </source>
</evidence>
<accession>A0ABV9M027</accession>
<feature type="region of interest" description="Disordered" evidence="9">
    <location>
        <begin position="751"/>
        <end position="808"/>
    </location>
</feature>
<dbReference type="Gene3D" id="3.90.199.10">
    <property type="entry name" value="Topoisomerase II, domain 5"/>
    <property type="match status" value="1"/>
</dbReference>
<feature type="active site" description="O-(5'-phospho-DNA)-tyrosine intermediate" evidence="7 8">
    <location>
        <position position="127"/>
    </location>
</feature>
<feature type="site" description="Interaction with DNA" evidence="7">
    <location>
        <position position="84"/>
    </location>
</feature>
<keyword evidence="5 7" id="KW-0472">Membrane</keyword>
<dbReference type="SUPFAM" id="SSF56719">
    <property type="entry name" value="Type II DNA topoisomerase"/>
    <property type="match status" value="1"/>
</dbReference>